<dbReference type="Pfam" id="PF02537">
    <property type="entry name" value="CRCB"/>
    <property type="match status" value="1"/>
</dbReference>
<comment type="caution">
    <text evidence="10">The sequence shown here is derived from an EMBL/GenBank/DDBJ whole genome shotgun (WGS) entry which is preliminary data.</text>
</comment>
<feature type="transmembrane region" description="Helical" evidence="9">
    <location>
        <begin position="288"/>
        <end position="309"/>
    </location>
</feature>
<dbReference type="OrthoDB" id="409792at2759"/>
<comment type="subcellular location">
    <subcellularLocation>
        <location evidence="2">Cell membrane</location>
        <topology evidence="2">Multi-pass membrane protein</topology>
    </subcellularLocation>
</comment>
<reference evidence="10" key="2">
    <citation type="submission" date="2021-01" db="EMBL/GenBank/DDBJ databases">
        <authorList>
            <person name="Schikora-Tamarit M.A."/>
        </authorList>
    </citation>
    <scope>NUCLEOTIDE SEQUENCE</scope>
    <source>
        <strain evidence="10">CBS2887</strain>
    </source>
</reference>
<evidence type="ECO:0000256" key="9">
    <source>
        <dbReference type="SAM" id="Phobius"/>
    </source>
</evidence>
<name>A0A9P8PXY1_WICPI</name>
<proteinExistence type="inferred from homology"/>
<sequence length="396" mass="43251">MSPDPSDTHAAAGPALCGGTERNSAISTLETTSKSNATASHLHHVLDRRLSLDYRLELPKQLAVPDTLPPKIFPNSRIYKEIRQLSILTFFAIVGLLGRKGLIALTTYDGSYLSGVAWANFAACVIVGFAIQSASSWAFVGIEKGRTMFYTGVTTGFCGTLSSFCTLMLEVFEKSANISPGSRYYNYPNPAYGIMNGLAVFITQLCLSGAGIKFGKHLARGYDPDLIWISKVESVIAVLGVLSWIAVIALFATIDNWRSWTFACLVSPVACFMRFYCGKWLNPKVKDFPMGTFFVNIFATLVLSALTIANRGKAPWMPEGRIVTSKLTCQVINGLQDGFCGTLSTIATMFVELTLMKEPKNYFYGGVTFSLAYCLIVVFLGSYNWTQGLELNAVCS</sequence>
<dbReference type="GO" id="GO:0005886">
    <property type="term" value="C:plasma membrane"/>
    <property type="evidence" value="ECO:0007669"/>
    <property type="project" value="UniProtKB-SubCell"/>
</dbReference>
<dbReference type="PANTHER" id="PTHR28259:SF1">
    <property type="entry name" value="FLUORIDE EXPORT PROTEIN 1-RELATED"/>
    <property type="match status" value="1"/>
</dbReference>
<gene>
    <name evidence="10" type="ORF">WICPIJ_008260</name>
</gene>
<evidence type="ECO:0000256" key="8">
    <source>
        <dbReference type="ARBA" id="ARBA00035585"/>
    </source>
</evidence>
<evidence type="ECO:0000313" key="10">
    <source>
        <dbReference type="EMBL" id="KAH3680518.1"/>
    </source>
</evidence>
<feature type="transmembrane region" description="Helical" evidence="9">
    <location>
        <begin position="85"/>
        <end position="105"/>
    </location>
</feature>
<dbReference type="InterPro" id="IPR003691">
    <property type="entry name" value="FluC"/>
</dbReference>
<dbReference type="GO" id="GO:1903425">
    <property type="term" value="F:fluoride transmembrane transporter activity"/>
    <property type="evidence" value="ECO:0007669"/>
    <property type="project" value="TreeGrafter"/>
</dbReference>
<evidence type="ECO:0000256" key="1">
    <source>
        <dbReference type="ARBA" id="ARBA00002598"/>
    </source>
</evidence>
<feature type="transmembrane region" description="Helical" evidence="9">
    <location>
        <begin position="235"/>
        <end position="254"/>
    </location>
</feature>
<reference evidence="10" key="1">
    <citation type="journal article" date="2021" name="Open Biol.">
        <title>Shared evolutionary footprints suggest mitochondrial oxidative damage underlies multiple complex I losses in fungi.</title>
        <authorList>
            <person name="Schikora-Tamarit M.A."/>
            <person name="Marcet-Houben M."/>
            <person name="Nosek J."/>
            <person name="Gabaldon T."/>
        </authorList>
    </citation>
    <scope>NUCLEOTIDE SEQUENCE</scope>
    <source>
        <strain evidence="10">CBS2887</strain>
    </source>
</reference>
<organism evidence="10 11">
    <name type="scientific">Wickerhamomyces pijperi</name>
    <name type="common">Yeast</name>
    <name type="synonym">Pichia pijperi</name>
    <dbReference type="NCBI Taxonomy" id="599730"/>
    <lineage>
        <taxon>Eukaryota</taxon>
        <taxon>Fungi</taxon>
        <taxon>Dikarya</taxon>
        <taxon>Ascomycota</taxon>
        <taxon>Saccharomycotina</taxon>
        <taxon>Saccharomycetes</taxon>
        <taxon>Phaffomycetales</taxon>
        <taxon>Wickerhamomycetaceae</taxon>
        <taxon>Wickerhamomyces</taxon>
    </lineage>
</organism>
<evidence type="ECO:0000256" key="2">
    <source>
        <dbReference type="ARBA" id="ARBA00004651"/>
    </source>
</evidence>
<keyword evidence="3" id="KW-1003">Cell membrane</keyword>
<feature type="transmembrane region" description="Helical" evidence="9">
    <location>
        <begin position="192"/>
        <end position="214"/>
    </location>
</feature>
<evidence type="ECO:0000256" key="7">
    <source>
        <dbReference type="ARBA" id="ARBA00035120"/>
    </source>
</evidence>
<keyword evidence="6 9" id="KW-0472">Membrane</keyword>
<evidence type="ECO:0000256" key="3">
    <source>
        <dbReference type="ARBA" id="ARBA00022475"/>
    </source>
</evidence>
<comment type="similarity">
    <text evidence="7">Belongs to the fluoride channel Fluc/FEX (TC 1.A.43) family.</text>
</comment>
<evidence type="ECO:0000256" key="5">
    <source>
        <dbReference type="ARBA" id="ARBA00022989"/>
    </source>
</evidence>
<keyword evidence="11" id="KW-1185">Reference proteome</keyword>
<accession>A0A9P8PXY1</accession>
<comment type="function">
    <text evidence="1">Fluoride channel required for the rapid expulsion of cytoplasmic fluoride.</text>
</comment>
<dbReference type="EMBL" id="JAEUBG010004721">
    <property type="protein sequence ID" value="KAH3680518.1"/>
    <property type="molecule type" value="Genomic_DNA"/>
</dbReference>
<feature type="transmembrane region" description="Helical" evidence="9">
    <location>
        <begin position="147"/>
        <end position="172"/>
    </location>
</feature>
<evidence type="ECO:0000313" key="11">
    <source>
        <dbReference type="Proteomes" id="UP000774326"/>
    </source>
</evidence>
<feature type="transmembrane region" description="Helical" evidence="9">
    <location>
        <begin position="117"/>
        <end position="140"/>
    </location>
</feature>
<evidence type="ECO:0000256" key="6">
    <source>
        <dbReference type="ARBA" id="ARBA00023136"/>
    </source>
</evidence>
<dbReference type="PANTHER" id="PTHR28259">
    <property type="entry name" value="FLUORIDE EXPORT PROTEIN 1-RELATED"/>
    <property type="match status" value="1"/>
</dbReference>
<keyword evidence="4 9" id="KW-0812">Transmembrane</keyword>
<comment type="catalytic activity">
    <reaction evidence="8">
        <text>fluoride(in) = fluoride(out)</text>
        <dbReference type="Rhea" id="RHEA:76159"/>
        <dbReference type="ChEBI" id="CHEBI:17051"/>
    </reaction>
    <physiologicalReaction direction="left-to-right" evidence="8">
        <dbReference type="Rhea" id="RHEA:76160"/>
    </physiologicalReaction>
</comment>
<protein>
    <submittedName>
        <fullName evidence="10">Uncharacterized protein</fullName>
    </submittedName>
</protein>
<evidence type="ECO:0000256" key="4">
    <source>
        <dbReference type="ARBA" id="ARBA00022692"/>
    </source>
</evidence>
<dbReference type="AlphaFoldDB" id="A0A9P8PXY1"/>
<dbReference type="Proteomes" id="UP000774326">
    <property type="component" value="Unassembled WGS sequence"/>
</dbReference>
<feature type="transmembrane region" description="Helical" evidence="9">
    <location>
        <begin position="362"/>
        <end position="383"/>
    </location>
</feature>
<keyword evidence="5 9" id="KW-1133">Transmembrane helix</keyword>